<dbReference type="PANTHER" id="PTHR10046">
    <property type="entry name" value="ATP DEPENDENT LON PROTEASE FAMILY MEMBER"/>
    <property type="match status" value="1"/>
</dbReference>
<evidence type="ECO:0000259" key="1">
    <source>
        <dbReference type="Pfam" id="PF05362"/>
    </source>
</evidence>
<dbReference type="InterPro" id="IPR014061">
    <property type="entry name" value="BrxL-like"/>
</dbReference>
<dbReference type="InterPro" id="IPR020568">
    <property type="entry name" value="Ribosomal_Su5_D2-typ_SF"/>
</dbReference>
<dbReference type="GO" id="GO:0006508">
    <property type="term" value="P:proteolysis"/>
    <property type="evidence" value="ECO:0007669"/>
    <property type="project" value="UniProtKB-KW"/>
</dbReference>
<dbReference type="NCBIfam" id="TIGR02688">
    <property type="entry name" value="BREX system Lon protease-like protein BrxL"/>
    <property type="match status" value="1"/>
</dbReference>
<dbReference type="Pfam" id="PF20442">
    <property type="entry name" value="BrxL_N"/>
    <property type="match status" value="1"/>
</dbReference>
<evidence type="ECO:0000313" key="3">
    <source>
        <dbReference type="EMBL" id="SDI78982.1"/>
    </source>
</evidence>
<organism evidence="3 4">
    <name type="scientific">Halanaerobium congolense</name>
    <dbReference type="NCBI Taxonomy" id="54121"/>
    <lineage>
        <taxon>Bacteria</taxon>
        <taxon>Bacillati</taxon>
        <taxon>Bacillota</taxon>
        <taxon>Clostridia</taxon>
        <taxon>Halanaerobiales</taxon>
        <taxon>Halanaerobiaceae</taxon>
        <taxon>Halanaerobium</taxon>
    </lineage>
</organism>
<gene>
    <name evidence="3" type="ORF">SAMN04515654_1154</name>
</gene>
<dbReference type="GO" id="GO:0005524">
    <property type="term" value="F:ATP binding"/>
    <property type="evidence" value="ECO:0007669"/>
    <property type="project" value="InterPro"/>
</dbReference>
<sequence>MASISTDELDLKLLDNFNGLVVKKDLTHKLKDGVNVPTFVLEYLLANYCSTTDQEKLDKGMENVKEILKKHYVEPDQAGQVQSTMKANSRHKIIDRISVRLDPSQDKYWARLFNSNIKNANIPEHFVEEHDKLLSGGIWAIIDMEYDPEIKHGSTHYPFLVDNIQPIQLSSFSDDKIEAVIDQFSKEEWVNLLLRSLGLEPTANDMSKRVKYLLLSRLIPLVESNFNMIELGPRGTGKSYVYRELSPYAQLVSGGSTTVPQLFVNNASGKIGMVGLWDTVAFDEVAGVKFNAKDGIQLMKDYMESGSFSRGGSGELTGTASMVFNGNINQSVESLLKTSHLFEPLPESLHDTAFLDRMHFYLPGWEVMKYSSQHFTTHFGFSVDFFAEFLKARRRYTYVSEFEKYFSLGSHLQQRDSKAVKKTVSGMIKLFHPFGNFTKEDVREYLEFALEMRRRVKEQLKRIGGMEFWNTNFSYIDKDTQEEKYITIPEERSGNLIESTPVKAGVGYTVSDNNGQLTLVKIETITTDGKGKLNISGTSKTEIKQNIKNAYQYIRANEKQFLPSNKSLNNYDITIQLTPMIGAELGTSIGAAIFITILTAVFKKSSKSGLGVLGDISIGGGVKRVAKLSDSLALLSDNGAKNVLVPISNAPDMGDLNPELLSKTNPLFYASAQKLLEKAIIEE</sequence>
<dbReference type="Gene3D" id="3.30.230.10">
    <property type="match status" value="1"/>
</dbReference>
<dbReference type="InterPro" id="IPR046838">
    <property type="entry name" value="BrxL_N"/>
</dbReference>
<dbReference type="GO" id="GO:0004252">
    <property type="term" value="F:serine-type endopeptidase activity"/>
    <property type="evidence" value="ECO:0007669"/>
    <property type="project" value="InterPro"/>
</dbReference>
<dbReference type="PRINTS" id="PR00830">
    <property type="entry name" value="ENDOLAPTASE"/>
</dbReference>
<name>A0A1G8NFS3_9FIRM</name>
<protein>
    <submittedName>
        <fullName evidence="3">ATP-dependent Lon protease</fullName>
    </submittedName>
</protein>
<dbReference type="Pfam" id="PF05362">
    <property type="entry name" value="Lon_C"/>
    <property type="match status" value="1"/>
</dbReference>
<dbReference type="Pfam" id="PF13337">
    <property type="entry name" value="BrxL_ATPase"/>
    <property type="match status" value="1"/>
</dbReference>
<dbReference type="AlphaFoldDB" id="A0A1G8NFS3"/>
<dbReference type="Proteomes" id="UP000198945">
    <property type="component" value="Unassembled WGS sequence"/>
</dbReference>
<evidence type="ECO:0000259" key="2">
    <source>
        <dbReference type="Pfam" id="PF20442"/>
    </source>
</evidence>
<dbReference type="InterPro" id="IPR013473">
    <property type="entry name" value="BrxL"/>
</dbReference>
<feature type="domain" description="Lon proteolytic" evidence="1">
    <location>
        <begin position="484"/>
        <end position="680"/>
    </location>
</feature>
<feature type="domain" description="BREX system Lon protease-like BrxL N-terminal" evidence="2">
    <location>
        <begin position="16"/>
        <end position="146"/>
    </location>
</feature>
<dbReference type="NCBIfam" id="TIGR02653">
    <property type="entry name" value="Lon_rel_chp"/>
    <property type="match status" value="1"/>
</dbReference>
<dbReference type="InterPro" id="IPR014721">
    <property type="entry name" value="Ribsml_uS5_D2-typ_fold_subgr"/>
</dbReference>
<proteinExistence type="predicted"/>
<evidence type="ECO:0000313" key="4">
    <source>
        <dbReference type="Proteomes" id="UP000198945"/>
    </source>
</evidence>
<reference evidence="3 4" key="1">
    <citation type="submission" date="2016-10" db="EMBL/GenBank/DDBJ databases">
        <authorList>
            <person name="de Groot N.N."/>
        </authorList>
    </citation>
    <scope>NUCLEOTIDE SEQUENCE [LARGE SCALE GENOMIC DNA]</scope>
    <source>
        <strain evidence="3 4">WG7</strain>
    </source>
</reference>
<dbReference type="EMBL" id="FNEH01000015">
    <property type="protein sequence ID" value="SDI78982.1"/>
    <property type="molecule type" value="Genomic_DNA"/>
</dbReference>
<dbReference type="RefSeq" id="WP_089716979.1">
    <property type="nucleotide sequence ID" value="NZ_FNEH01000015.1"/>
</dbReference>
<dbReference type="SUPFAM" id="SSF54211">
    <property type="entry name" value="Ribosomal protein S5 domain 2-like"/>
    <property type="match status" value="1"/>
</dbReference>
<dbReference type="GO" id="GO:0030163">
    <property type="term" value="P:protein catabolic process"/>
    <property type="evidence" value="ECO:0007669"/>
    <property type="project" value="InterPro"/>
</dbReference>
<keyword evidence="3" id="KW-0378">Hydrolase</keyword>
<accession>A0A1G8NFS3</accession>
<dbReference type="InterPro" id="IPR027065">
    <property type="entry name" value="Lon_Prtase"/>
</dbReference>
<keyword evidence="3" id="KW-0645">Protease</keyword>
<dbReference type="InterPro" id="IPR008269">
    <property type="entry name" value="Lon_proteolytic"/>
</dbReference>
<dbReference type="GO" id="GO:0004176">
    <property type="term" value="F:ATP-dependent peptidase activity"/>
    <property type="evidence" value="ECO:0007669"/>
    <property type="project" value="InterPro"/>
</dbReference>